<dbReference type="Proteomes" id="UP000823886">
    <property type="component" value="Unassembled WGS sequence"/>
</dbReference>
<evidence type="ECO:0000313" key="3">
    <source>
        <dbReference type="Proteomes" id="UP000823886"/>
    </source>
</evidence>
<dbReference type="EMBL" id="DWVZ01000061">
    <property type="protein sequence ID" value="HJC62933.1"/>
    <property type="molecule type" value="Genomic_DNA"/>
</dbReference>
<gene>
    <name evidence="2" type="ORF">H9753_04865</name>
</gene>
<reference evidence="2" key="1">
    <citation type="journal article" date="2021" name="PeerJ">
        <title>Extensive microbial diversity within the chicken gut microbiome revealed by metagenomics and culture.</title>
        <authorList>
            <person name="Gilroy R."/>
            <person name="Ravi A."/>
            <person name="Getino M."/>
            <person name="Pursley I."/>
            <person name="Horton D.L."/>
            <person name="Alikhan N.F."/>
            <person name="Baker D."/>
            <person name="Gharbi K."/>
            <person name="Hall N."/>
            <person name="Watson M."/>
            <person name="Adriaenssens E.M."/>
            <person name="Foster-Nyarko E."/>
            <person name="Jarju S."/>
            <person name="Secka A."/>
            <person name="Antonio M."/>
            <person name="Oren A."/>
            <person name="Chaudhuri R.R."/>
            <person name="La Ragione R."/>
            <person name="Hildebrand F."/>
            <person name="Pallen M.J."/>
        </authorList>
    </citation>
    <scope>NUCLEOTIDE SEQUENCE</scope>
    <source>
        <strain evidence="2">ChiBcec2-3848</strain>
    </source>
</reference>
<feature type="compositionally biased region" description="Basic and acidic residues" evidence="1">
    <location>
        <begin position="67"/>
        <end position="82"/>
    </location>
</feature>
<accession>A0A9D2PMD0</accession>
<feature type="region of interest" description="Disordered" evidence="1">
    <location>
        <begin position="60"/>
        <end position="82"/>
    </location>
</feature>
<reference evidence="2" key="2">
    <citation type="submission" date="2021-04" db="EMBL/GenBank/DDBJ databases">
        <authorList>
            <person name="Gilroy R."/>
        </authorList>
    </citation>
    <scope>NUCLEOTIDE SEQUENCE</scope>
    <source>
        <strain evidence="2">ChiBcec2-3848</strain>
    </source>
</reference>
<feature type="compositionally biased region" description="Basic and acidic residues" evidence="1">
    <location>
        <begin position="1"/>
        <end position="18"/>
    </location>
</feature>
<proteinExistence type="predicted"/>
<dbReference type="AlphaFoldDB" id="A0A9D2PMD0"/>
<evidence type="ECO:0000313" key="2">
    <source>
        <dbReference type="EMBL" id="HJC62933.1"/>
    </source>
</evidence>
<feature type="region of interest" description="Disordered" evidence="1">
    <location>
        <begin position="1"/>
        <end position="25"/>
    </location>
</feature>
<evidence type="ECO:0000256" key="1">
    <source>
        <dbReference type="SAM" id="MobiDB-lite"/>
    </source>
</evidence>
<sequence length="82" mass="9056">MKSESHSKTTSPKDDPYRVEATSANDLDASAATELTGMIPFLPRNPSQIESYQSLMPYSPESIVQKTSDKAVRDPKEKLPNT</sequence>
<name>A0A9D2PMD0_9FIRM</name>
<organism evidence="2 3">
    <name type="scientific">Candidatus Blautia merdavium</name>
    <dbReference type="NCBI Taxonomy" id="2838494"/>
    <lineage>
        <taxon>Bacteria</taxon>
        <taxon>Bacillati</taxon>
        <taxon>Bacillota</taxon>
        <taxon>Clostridia</taxon>
        <taxon>Lachnospirales</taxon>
        <taxon>Lachnospiraceae</taxon>
        <taxon>Blautia</taxon>
    </lineage>
</organism>
<comment type="caution">
    <text evidence="2">The sequence shown here is derived from an EMBL/GenBank/DDBJ whole genome shotgun (WGS) entry which is preliminary data.</text>
</comment>
<protein>
    <submittedName>
        <fullName evidence="2">Uncharacterized protein</fullName>
    </submittedName>
</protein>